<dbReference type="Pfam" id="PF00355">
    <property type="entry name" value="Rieske"/>
    <property type="match status" value="1"/>
</dbReference>
<dbReference type="PANTHER" id="PTHR40261">
    <property type="match status" value="1"/>
</dbReference>
<dbReference type="PROSITE" id="PS51296">
    <property type="entry name" value="RIESKE"/>
    <property type="match status" value="1"/>
</dbReference>
<dbReference type="Proteomes" id="UP000295606">
    <property type="component" value="Unassembled WGS sequence"/>
</dbReference>
<comment type="caution">
    <text evidence="6">The sequence shown here is derived from an EMBL/GenBank/DDBJ whole genome shotgun (WGS) entry which is preliminary data.</text>
</comment>
<organism evidence="6 7">
    <name type="scientific">Paraburkholderia guartelaensis</name>
    <dbReference type="NCBI Taxonomy" id="2546446"/>
    <lineage>
        <taxon>Bacteria</taxon>
        <taxon>Pseudomonadati</taxon>
        <taxon>Pseudomonadota</taxon>
        <taxon>Betaproteobacteria</taxon>
        <taxon>Burkholderiales</taxon>
        <taxon>Burkholderiaceae</taxon>
        <taxon>Paraburkholderia</taxon>
    </lineage>
</organism>
<dbReference type="EMBL" id="SMOD01000003">
    <property type="protein sequence ID" value="TDG09896.1"/>
    <property type="molecule type" value="Genomic_DNA"/>
</dbReference>
<keyword evidence="4" id="KW-0411">Iron-sulfur</keyword>
<reference evidence="6 7" key="1">
    <citation type="submission" date="2019-03" db="EMBL/GenBank/DDBJ databases">
        <title>Paraburkholderia sp. isolated from native Mimosa gymnas in Guartela State Park, Brazil.</title>
        <authorList>
            <person name="Paulitsch F."/>
            <person name="Hungria M."/>
            <person name="Delamuta J.R.M."/>
            <person name="Ribeiro R.A."/>
            <person name="Dall'Agnol R."/>
            <person name="Silva J.S.B."/>
        </authorList>
    </citation>
    <scope>NUCLEOTIDE SEQUENCE [LARGE SCALE GENOMIC DNA]</scope>
    <source>
        <strain evidence="6 7">CNPSo 3008</strain>
    </source>
</reference>
<evidence type="ECO:0000256" key="4">
    <source>
        <dbReference type="ARBA" id="ARBA00023014"/>
    </source>
</evidence>
<dbReference type="InterPro" id="IPR036922">
    <property type="entry name" value="Rieske_2Fe-2S_sf"/>
</dbReference>
<dbReference type="GO" id="GO:0046872">
    <property type="term" value="F:metal ion binding"/>
    <property type="evidence" value="ECO:0007669"/>
    <property type="project" value="UniProtKB-KW"/>
</dbReference>
<feature type="domain" description="Rieske" evidence="5">
    <location>
        <begin position="4"/>
        <end position="107"/>
    </location>
</feature>
<keyword evidence="1" id="KW-0001">2Fe-2S</keyword>
<protein>
    <submittedName>
        <fullName evidence="6">Rieske (2Fe-2S) protein</fullName>
    </submittedName>
</protein>
<dbReference type="InterPro" id="IPR017941">
    <property type="entry name" value="Rieske_2Fe-2S"/>
</dbReference>
<evidence type="ECO:0000259" key="5">
    <source>
        <dbReference type="PROSITE" id="PS51296"/>
    </source>
</evidence>
<evidence type="ECO:0000313" key="6">
    <source>
        <dbReference type="EMBL" id="TDG09896.1"/>
    </source>
</evidence>
<evidence type="ECO:0000256" key="3">
    <source>
        <dbReference type="ARBA" id="ARBA00023004"/>
    </source>
</evidence>
<dbReference type="CDD" id="cd03467">
    <property type="entry name" value="Rieske"/>
    <property type="match status" value="1"/>
</dbReference>
<accession>A0A4R5LJQ8</accession>
<keyword evidence="2" id="KW-0479">Metal-binding</keyword>
<gene>
    <name evidence="6" type="ORF">E1N52_05115</name>
</gene>
<dbReference type="GO" id="GO:0051537">
    <property type="term" value="F:2 iron, 2 sulfur cluster binding"/>
    <property type="evidence" value="ECO:0007669"/>
    <property type="project" value="UniProtKB-KW"/>
</dbReference>
<dbReference type="PANTHER" id="PTHR40261:SF1">
    <property type="entry name" value="RIESKE DOMAIN-CONTAINING PROTEIN"/>
    <property type="match status" value="1"/>
</dbReference>
<proteinExistence type="predicted"/>
<keyword evidence="3" id="KW-0408">Iron</keyword>
<dbReference type="Gene3D" id="2.102.10.10">
    <property type="entry name" value="Rieske [2Fe-2S] iron-sulphur domain"/>
    <property type="match status" value="1"/>
</dbReference>
<evidence type="ECO:0000256" key="2">
    <source>
        <dbReference type="ARBA" id="ARBA00022723"/>
    </source>
</evidence>
<name>A0A4R5LJQ8_9BURK</name>
<dbReference type="AlphaFoldDB" id="A0A4R5LJQ8"/>
<evidence type="ECO:0000256" key="1">
    <source>
        <dbReference type="ARBA" id="ARBA00022714"/>
    </source>
</evidence>
<dbReference type="OrthoDB" id="9794779at2"/>
<dbReference type="RefSeq" id="WP_133180787.1">
    <property type="nucleotide sequence ID" value="NZ_SMOD01000003.1"/>
</dbReference>
<dbReference type="SUPFAM" id="SSF50022">
    <property type="entry name" value="ISP domain"/>
    <property type="match status" value="1"/>
</dbReference>
<sequence>METVCLCCLDDVPDGGARVIDAALAGRPVVVVRRAGEVWAYANRCPHFSVPLDYEPGHVPTYRAQVIMCAHHSALFRFEDGQCIEGPCAGAKLDAIPVWLDAQSNVVAHCGGA</sequence>
<evidence type="ECO:0000313" key="7">
    <source>
        <dbReference type="Proteomes" id="UP000295606"/>
    </source>
</evidence>